<dbReference type="Proteomes" id="UP001217918">
    <property type="component" value="Unassembled WGS sequence"/>
</dbReference>
<keyword evidence="5 8" id="KW-0067">ATP-binding</keyword>
<proteinExistence type="inferred from homology"/>
<accession>A0AAD9I272</accession>
<organism evidence="11 12">
    <name type="scientific">Phyllachora maydis</name>
    <dbReference type="NCBI Taxonomy" id="1825666"/>
    <lineage>
        <taxon>Eukaryota</taxon>
        <taxon>Fungi</taxon>
        <taxon>Dikarya</taxon>
        <taxon>Ascomycota</taxon>
        <taxon>Pezizomycotina</taxon>
        <taxon>Sordariomycetes</taxon>
        <taxon>Sordariomycetidae</taxon>
        <taxon>Phyllachorales</taxon>
        <taxon>Phyllachoraceae</taxon>
        <taxon>Phyllachora</taxon>
    </lineage>
</organism>
<evidence type="ECO:0000256" key="2">
    <source>
        <dbReference type="ARBA" id="ARBA00022553"/>
    </source>
</evidence>
<dbReference type="Pfam" id="PF12409">
    <property type="entry name" value="P5-ATPase"/>
    <property type="match status" value="1"/>
</dbReference>
<evidence type="ECO:0000256" key="8">
    <source>
        <dbReference type="RuleBase" id="RU362082"/>
    </source>
</evidence>
<comment type="caution">
    <text evidence="11">The sequence shown here is derived from an EMBL/GenBank/DDBJ whole genome shotgun (WGS) entry which is preliminary data.</text>
</comment>
<gene>
    <name evidence="11" type="ORF">P8C59_004160</name>
</gene>
<comment type="subcellular location">
    <subcellularLocation>
        <location evidence="1 8">Membrane</location>
        <topology evidence="1 8">Multi-pass membrane protein</topology>
    </subcellularLocation>
</comment>
<evidence type="ECO:0000256" key="6">
    <source>
        <dbReference type="ARBA" id="ARBA00022842"/>
    </source>
</evidence>
<dbReference type="GO" id="GO:0019829">
    <property type="term" value="F:ATPase-coupled monoatomic cation transmembrane transporter activity"/>
    <property type="evidence" value="ECO:0007669"/>
    <property type="project" value="UniProtKB-UniRule"/>
</dbReference>
<evidence type="ECO:0000256" key="3">
    <source>
        <dbReference type="ARBA" id="ARBA00022723"/>
    </source>
</evidence>
<dbReference type="AlphaFoldDB" id="A0AAD9I272"/>
<evidence type="ECO:0000313" key="11">
    <source>
        <dbReference type="EMBL" id="KAK2069598.1"/>
    </source>
</evidence>
<dbReference type="GO" id="GO:0140358">
    <property type="term" value="F:P-type transmembrane transporter activity"/>
    <property type="evidence" value="ECO:0007669"/>
    <property type="project" value="InterPro"/>
</dbReference>
<dbReference type="GO" id="GO:0006874">
    <property type="term" value="P:intracellular calcium ion homeostasis"/>
    <property type="evidence" value="ECO:0007669"/>
    <property type="project" value="TreeGrafter"/>
</dbReference>
<feature type="region of interest" description="Disordered" evidence="9">
    <location>
        <begin position="60"/>
        <end position="106"/>
    </location>
</feature>
<keyword evidence="2" id="KW-0597">Phosphoprotein</keyword>
<reference evidence="11" key="1">
    <citation type="journal article" date="2023" name="Mol. Plant Microbe Interact.">
        <title>Elucidating the Obligate Nature and Biological Capacity of an Invasive Fungal Corn Pathogen.</title>
        <authorList>
            <person name="MacCready J.S."/>
            <person name="Roggenkamp E.M."/>
            <person name="Gdanetz K."/>
            <person name="Chilvers M.I."/>
        </authorList>
    </citation>
    <scope>NUCLEOTIDE SEQUENCE</scope>
    <source>
        <strain evidence="11">PM02</strain>
    </source>
</reference>
<evidence type="ECO:0000256" key="7">
    <source>
        <dbReference type="ARBA" id="ARBA00022967"/>
    </source>
</evidence>
<keyword evidence="4 8" id="KW-0547">Nucleotide-binding</keyword>
<dbReference type="GO" id="GO:0016020">
    <property type="term" value="C:membrane"/>
    <property type="evidence" value="ECO:0007669"/>
    <property type="project" value="UniProtKB-SubCell"/>
</dbReference>
<dbReference type="InterPro" id="IPR006544">
    <property type="entry name" value="P-type_TPase_V"/>
</dbReference>
<comment type="catalytic activity">
    <reaction evidence="8">
        <text>ATP + H2O = ADP + phosphate + H(+)</text>
        <dbReference type="Rhea" id="RHEA:13065"/>
        <dbReference type="ChEBI" id="CHEBI:15377"/>
        <dbReference type="ChEBI" id="CHEBI:15378"/>
        <dbReference type="ChEBI" id="CHEBI:30616"/>
        <dbReference type="ChEBI" id="CHEBI:43474"/>
        <dbReference type="ChEBI" id="CHEBI:456216"/>
    </reaction>
</comment>
<dbReference type="EMBL" id="JAQQPM010000003">
    <property type="protein sequence ID" value="KAK2069598.1"/>
    <property type="molecule type" value="Genomic_DNA"/>
</dbReference>
<keyword evidence="3 8" id="KW-0479">Metal-binding</keyword>
<sequence>MVPRHLIREKVRIKKRAPLDSIFEEVEMAHDELYSGPMPESLPTSVSAFPHRRARADSTTSFSFYQDERDGSPVFDSEGTSIQELDEVPFEEDEDDEDEDADEEETGLPYLERQLLSANDHTLHRRASTQSRNSSRIGQPCQLRQCQWVVIENQWNEMSILKVDVRPYGKQLSSIFGAPSRMATHALDDDRDPIISELRVLNYRYVPFYFHPIQDKFILSSGWKDPQWTDVFSVRAGIDSDEKQRRDLVFGHNLIDIEQKSTFRLLVDEVFHPFYVRVLRDGFWRNVASSELSPGDIYER</sequence>
<dbReference type="GO" id="GO:0046872">
    <property type="term" value="F:metal ion binding"/>
    <property type="evidence" value="ECO:0007669"/>
    <property type="project" value="UniProtKB-UniRule"/>
</dbReference>
<keyword evidence="7 8" id="KW-1278">Translocase</keyword>
<dbReference type="GO" id="GO:0005524">
    <property type="term" value="F:ATP binding"/>
    <property type="evidence" value="ECO:0007669"/>
    <property type="project" value="UniProtKB-UniRule"/>
</dbReference>
<evidence type="ECO:0000256" key="9">
    <source>
        <dbReference type="SAM" id="MobiDB-lite"/>
    </source>
</evidence>
<evidence type="ECO:0000256" key="1">
    <source>
        <dbReference type="ARBA" id="ARBA00004141"/>
    </source>
</evidence>
<feature type="compositionally biased region" description="Acidic residues" evidence="9">
    <location>
        <begin position="84"/>
        <end position="106"/>
    </location>
</feature>
<evidence type="ECO:0000259" key="10">
    <source>
        <dbReference type="Pfam" id="PF12409"/>
    </source>
</evidence>
<feature type="domain" description="P5B-type ATPase N-terminal" evidence="10">
    <location>
        <begin position="137"/>
        <end position="211"/>
    </location>
</feature>
<comment type="similarity">
    <text evidence="8">Belongs to the cation transport ATPase (P-type) (TC 3.A.3) family. Type V subfamily.</text>
</comment>
<dbReference type="InterPro" id="IPR047819">
    <property type="entry name" value="P5A-ATPase_N"/>
</dbReference>
<keyword evidence="12" id="KW-1185">Reference proteome</keyword>
<evidence type="ECO:0000256" key="4">
    <source>
        <dbReference type="ARBA" id="ARBA00022741"/>
    </source>
</evidence>
<dbReference type="PANTHER" id="PTHR45630">
    <property type="entry name" value="CATION-TRANSPORTING ATPASE-RELATED"/>
    <property type="match status" value="1"/>
</dbReference>
<dbReference type="PANTHER" id="PTHR45630:SF8">
    <property type="entry name" value="CATION-TRANSPORTING ATPASE"/>
    <property type="match status" value="1"/>
</dbReference>
<evidence type="ECO:0000313" key="12">
    <source>
        <dbReference type="Proteomes" id="UP001217918"/>
    </source>
</evidence>
<evidence type="ECO:0000256" key="5">
    <source>
        <dbReference type="ARBA" id="ARBA00022840"/>
    </source>
</evidence>
<protein>
    <recommendedName>
        <fullName evidence="8">Cation-transporting ATPase</fullName>
        <ecNumber evidence="8">7.2.2.-</ecNumber>
    </recommendedName>
</protein>
<name>A0AAD9I272_9PEZI</name>
<dbReference type="EC" id="7.2.2.-" evidence="8"/>
<keyword evidence="6 8" id="KW-0460">Magnesium</keyword>